<proteinExistence type="predicted"/>
<evidence type="ECO:0000313" key="1">
    <source>
        <dbReference type="EMBL" id="QTA85075.1"/>
    </source>
</evidence>
<dbReference type="Proteomes" id="UP000663722">
    <property type="component" value="Chromosome"/>
</dbReference>
<dbReference type="Pfam" id="PF18306">
    <property type="entry name" value="LDcluster4"/>
    <property type="match status" value="1"/>
</dbReference>
<dbReference type="KEGG" id="dmm:dnm_010790"/>
<dbReference type="EMBL" id="CP061800">
    <property type="protein sequence ID" value="QTA85075.1"/>
    <property type="molecule type" value="Genomic_DNA"/>
</dbReference>
<dbReference type="PANTHER" id="PTHR43393">
    <property type="entry name" value="CYTOKININ RIBOSIDE 5'-MONOPHOSPHATE PHOSPHORIBOHYDROLASE"/>
    <property type="match status" value="1"/>
</dbReference>
<dbReference type="InterPro" id="IPR041164">
    <property type="entry name" value="LDcluster4"/>
</dbReference>
<dbReference type="AlphaFoldDB" id="A0A975BHD7"/>
<dbReference type="GO" id="GO:0005829">
    <property type="term" value="C:cytosol"/>
    <property type="evidence" value="ECO:0007669"/>
    <property type="project" value="TreeGrafter"/>
</dbReference>
<dbReference type="RefSeq" id="WP_207681283.1">
    <property type="nucleotide sequence ID" value="NZ_CP061800.1"/>
</dbReference>
<evidence type="ECO:0000313" key="2">
    <source>
        <dbReference type="Proteomes" id="UP000663722"/>
    </source>
</evidence>
<dbReference type="PANTHER" id="PTHR43393:SF3">
    <property type="entry name" value="LYSINE DECARBOXYLASE-LIKE PROTEIN"/>
    <property type="match status" value="1"/>
</dbReference>
<dbReference type="Gene3D" id="3.40.50.450">
    <property type="match status" value="1"/>
</dbReference>
<sequence>MKRPLIVGVMGGGKASPEDADAAYRLGQLIANQGWVLLNGGRSAGIMEASAKGAQEQGGLTVGILPDDNYDMASAYVTIPVLTGMGSARNSINVLSSHVVVACPGGSGTISEIALGLKNNRPVILMNFDIGKIFENYRKQGVLHYEKTPEDVIEKIKKLRQIKE</sequence>
<organism evidence="1 2">
    <name type="scientific">Desulfonema magnum</name>
    <dbReference type="NCBI Taxonomy" id="45655"/>
    <lineage>
        <taxon>Bacteria</taxon>
        <taxon>Pseudomonadati</taxon>
        <taxon>Thermodesulfobacteriota</taxon>
        <taxon>Desulfobacteria</taxon>
        <taxon>Desulfobacterales</taxon>
        <taxon>Desulfococcaceae</taxon>
        <taxon>Desulfonema</taxon>
    </lineage>
</organism>
<accession>A0A975BHD7</accession>
<protein>
    <submittedName>
        <fullName evidence="1">TIGR00725 family protein</fullName>
    </submittedName>
</protein>
<reference evidence="1" key="1">
    <citation type="journal article" date="2021" name="Microb. Physiol.">
        <title>Proteogenomic Insights into the Physiology of Marine, Sulfate-Reducing, Filamentous Desulfonema limicola and Desulfonema magnum.</title>
        <authorList>
            <person name="Schnaars V."/>
            <person name="Wohlbrand L."/>
            <person name="Scheve S."/>
            <person name="Hinrichs C."/>
            <person name="Reinhardt R."/>
            <person name="Rabus R."/>
        </authorList>
    </citation>
    <scope>NUCLEOTIDE SEQUENCE</scope>
    <source>
        <strain evidence="1">4be13</strain>
    </source>
</reference>
<dbReference type="NCBIfam" id="TIGR00725">
    <property type="entry name" value="TIGR00725 family protein"/>
    <property type="match status" value="1"/>
</dbReference>
<name>A0A975BHD7_9BACT</name>
<keyword evidence="2" id="KW-1185">Reference proteome</keyword>
<gene>
    <name evidence="1" type="ORF">dnm_010790</name>
</gene>
<dbReference type="InterPro" id="IPR052341">
    <property type="entry name" value="LOG_family_nucleotidases"/>
</dbReference>
<dbReference type="SUPFAM" id="SSF102405">
    <property type="entry name" value="MCP/YpsA-like"/>
    <property type="match status" value="1"/>
</dbReference>
<dbReference type="InterPro" id="IPR005268">
    <property type="entry name" value="CHP00725"/>
</dbReference>